<evidence type="ECO:0000256" key="5">
    <source>
        <dbReference type="ARBA" id="ARBA00015938"/>
    </source>
</evidence>
<evidence type="ECO:0000256" key="4">
    <source>
        <dbReference type="ARBA" id="ARBA00012268"/>
    </source>
</evidence>
<dbReference type="PANTHER" id="PTHR43651">
    <property type="entry name" value="1,4-ALPHA-GLUCAN-BRANCHING ENZYME"/>
    <property type="match status" value="1"/>
</dbReference>
<evidence type="ECO:0000256" key="7">
    <source>
        <dbReference type="ARBA" id="ARBA00022801"/>
    </source>
</evidence>
<evidence type="ECO:0000256" key="13">
    <source>
        <dbReference type="NCBIfam" id="TIGR02402"/>
    </source>
</evidence>
<dbReference type="CDD" id="cd02853">
    <property type="entry name" value="E_set_MTHase_like_N"/>
    <property type="match status" value="1"/>
</dbReference>
<evidence type="ECO:0000256" key="11">
    <source>
        <dbReference type="ARBA" id="ARBA00033284"/>
    </source>
</evidence>
<dbReference type="PANTHER" id="PTHR43651:SF11">
    <property type="entry name" value="MALTO-OLIGOSYLTREHALOSE TREHALOHYDROLASE"/>
    <property type="match status" value="1"/>
</dbReference>
<comment type="catalytic activity">
    <reaction evidence="12 14">
        <text>hydrolysis of (1-&gt;4)-alpha-D-glucosidic linkage in 4-alpha-D-[(1-&gt;4)-alpha-D-glucanosyl]n trehalose to yield trehalose and (1-&gt;4)-alpha-D-glucan.</text>
        <dbReference type="EC" id="3.2.1.141"/>
    </reaction>
</comment>
<feature type="domain" description="Glycosyl hydrolase family 13 catalytic" evidence="15">
    <location>
        <begin position="123"/>
        <end position="475"/>
    </location>
</feature>
<evidence type="ECO:0000256" key="14">
    <source>
        <dbReference type="PIRNR" id="PIRNR006337"/>
    </source>
</evidence>
<dbReference type="EC" id="3.2.1.141" evidence="4 13"/>
<dbReference type="InterPro" id="IPR013783">
    <property type="entry name" value="Ig-like_fold"/>
</dbReference>
<dbReference type="InterPro" id="IPR012768">
    <property type="entry name" value="Trehalose_TreZ"/>
</dbReference>
<sequence>MSAPVPAAPGTHDPGPRAPSRYAVWAPDADRVEIGVRAHGAETTDVLALSRGAGGWWGLADRPARPGDRYAFRLDGEGPWLPDPRSLLQPEGVHGASEVVDVAALARHEPWRGIDLRGRTLYELHVGTFTPGPDGSGGTFDSAIERLDDLVALGVDAIEVMPVAAFPGDRGWGYDGVDLYATHLAYGGPQAFARFIAAAHERGLGVVLDVVYNHLGPDGNYLGAFGPYFTDAHHTPWGSAVNLDTDGSDEVRAFLLGNARQWLLDFDLDGLRLDAVHELRDDSPRHLLAELSDAVATWSDAVGRPLTLIAESDLNDPRMVTPTARGGLGMDMQWADDVHHAVHAWVTGEREGYYGDFGSAATLAKTLTRVFEHDGGYSSFRDRTWGAPVDPDSSAYDAHSFVAFLQDHDQVGNRAAGDRIDASVSPGQHAAATALILCGATTAMLFQGEEWGASTPFAYFTDHDEELGALVTAGRTEEFAKMDWADPVPDPQAVSTFRGSMLDWDERTRGDHARLLDWYTQLLHLVRREEALRDRSLAAVEVDVLSERTVVLRRGDLAVLAHRGTERLDLETAVGPVAEVLAAFDLDTAGDRPALAGPGAVVVRRAA</sequence>
<evidence type="ECO:0000256" key="1">
    <source>
        <dbReference type="ARBA" id="ARBA00004496"/>
    </source>
</evidence>
<dbReference type="Gene3D" id="2.60.40.10">
    <property type="entry name" value="Immunoglobulins"/>
    <property type="match status" value="1"/>
</dbReference>
<dbReference type="SMART" id="SM00642">
    <property type="entry name" value="Aamy"/>
    <property type="match status" value="1"/>
</dbReference>
<gene>
    <name evidence="16" type="primary">treZ</name>
    <name evidence="16" type="ORF">BRM3_13195</name>
</gene>
<evidence type="ECO:0000313" key="16">
    <source>
        <dbReference type="EMBL" id="UYG16542.1"/>
    </source>
</evidence>
<evidence type="ECO:0000259" key="15">
    <source>
        <dbReference type="SMART" id="SM00642"/>
    </source>
</evidence>
<evidence type="ECO:0000256" key="2">
    <source>
        <dbReference type="ARBA" id="ARBA00005199"/>
    </source>
</evidence>
<dbReference type="Gene3D" id="3.20.20.80">
    <property type="entry name" value="Glycosidases"/>
    <property type="match status" value="1"/>
</dbReference>
<comment type="similarity">
    <text evidence="3 14">Belongs to the glycosyl hydrolase 13 family.</text>
</comment>
<dbReference type="Pfam" id="PF00128">
    <property type="entry name" value="Alpha-amylase"/>
    <property type="match status" value="1"/>
</dbReference>
<dbReference type="InterPro" id="IPR044901">
    <property type="entry name" value="Trehalose_TreZ_E-set_sf"/>
</dbReference>
<accession>A0ABY6G076</accession>
<organism evidence="16 17">
    <name type="scientific">Brachybacterium huguangmaarense</name>
    <dbReference type="NCBI Taxonomy" id="1652028"/>
    <lineage>
        <taxon>Bacteria</taxon>
        <taxon>Bacillati</taxon>
        <taxon>Actinomycetota</taxon>
        <taxon>Actinomycetes</taxon>
        <taxon>Micrococcales</taxon>
        <taxon>Dermabacteraceae</taxon>
        <taxon>Brachybacterium</taxon>
    </lineage>
</organism>
<comment type="pathway">
    <text evidence="2 14">Glycan biosynthesis; trehalose biosynthesis.</text>
</comment>
<reference evidence="16" key="1">
    <citation type="submission" date="2022-10" db="EMBL/GenBank/DDBJ databases">
        <title>Whole-Genome Sequencing of Brachybacterium huguangmaarense BRM-3, Isolated from Betula schmidtii.</title>
        <authorList>
            <person name="Haam D."/>
        </authorList>
    </citation>
    <scope>NUCLEOTIDE SEQUENCE</scope>
    <source>
        <strain evidence="16">BRM-3</strain>
    </source>
</reference>
<keyword evidence="8" id="KW-0119">Carbohydrate metabolism</keyword>
<dbReference type="Gene3D" id="1.10.10.760">
    <property type="entry name" value="E-set domains of sugar-utilizing enzymes"/>
    <property type="match status" value="1"/>
</dbReference>
<keyword evidence="17" id="KW-1185">Reference proteome</keyword>
<protein>
    <recommendedName>
        <fullName evidence="5 13">Malto-oligosyltrehalose trehalohydrolase</fullName>
        <shortName evidence="14">MTHase</shortName>
        <ecNumber evidence="4 13">3.2.1.141</ecNumber>
    </recommendedName>
    <alternativeName>
        <fullName evidence="11 14">4-alpha-D-((1-&gt;4)-alpha-D-glucano)trehalose trehalohydrolase</fullName>
    </alternativeName>
    <alternativeName>
        <fullName evidence="10 14">Maltooligosyl trehalose trehalohydrolase</fullName>
    </alternativeName>
</protein>
<evidence type="ECO:0000256" key="8">
    <source>
        <dbReference type="ARBA" id="ARBA00023277"/>
    </source>
</evidence>
<comment type="subcellular location">
    <subcellularLocation>
        <location evidence="1">Cytoplasm</location>
    </subcellularLocation>
</comment>
<name>A0ABY6G076_9MICO</name>
<proteinExistence type="inferred from homology"/>
<evidence type="ECO:0000256" key="6">
    <source>
        <dbReference type="ARBA" id="ARBA00022490"/>
    </source>
</evidence>
<dbReference type="SUPFAM" id="SSF81296">
    <property type="entry name" value="E set domains"/>
    <property type="match status" value="1"/>
</dbReference>
<keyword evidence="6" id="KW-0963">Cytoplasm</keyword>
<dbReference type="EMBL" id="CP107020">
    <property type="protein sequence ID" value="UYG16542.1"/>
    <property type="molecule type" value="Genomic_DNA"/>
</dbReference>
<dbReference type="RefSeq" id="WP_263593755.1">
    <property type="nucleotide sequence ID" value="NZ_CP107020.1"/>
</dbReference>
<dbReference type="InterPro" id="IPR017853">
    <property type="entry name" value="GH"/>
</dbReference>
<dbReference type="InterPro" id="IPR006047">
    <property type="entry name" value="GH13_cat_dom"/>
</dbReference>
<keyword evidence="9 14" id="KW-0326">Glycosidase</keyword>
<dbReference type="InterPro" id="IPR014756">
    <property type="entry name" value="Ig_E-set"/>
</dbReference>
<dbReference type="Proteomes" id="UP001164305">
    <property type="component" value="Chromosome"/>
</dbReference>
<dbReference type="NCBIfam" id="TIGR02402">
    <property type="entry name" value="trehalose_TreZ"/>
    <property type="match status" value="1"/>
</dbReference>
<evidence type="ECO:0000256" key="3">
    <source>
        <dbReference type="ARBA" id="ARBA00008061"/>
    </source>
</evidence>
<evidence type="ECO:0000256" key="12">
    <source>
        <dbReference type="ARBA" id="ARBA00034013"/>
    </source>
</evidence>
<evidence type="ECO:0000256" key="10">
    <source>
        <dbReference type="ARBA" id="ARBA00032057"/>
    </source>
</evidence>
<evidence type="ECO:0000256" key="9">
    <source>
        <dbReference type="ARBA" id="ARBA00023295"/>
    </source>
</evidence>
<dbReference type="CDD" id="cd11325">
    <property type="entry name" value="AmyAc_GTHase"/>
    <property type="match status" value="1"/>
</dbReference>
<dbReference type="PIRSF" id="PIRSF006337">
    <property type="entry name" value="Trehalose_TreZ"/>
    <property type="match status" value="1"/>
</dbReference>
<dbReference type="SUPFAM" id="SSF51445">
    <property type="entry name" value="(Trans)glycosidases"/>
    <property type="match status" value="1"/>
</dbReference>
<keyword evidence="7 14" id="KW-0378">Hydrolase</keyword>
<evidence type="ECO:0000313" key="17">
    <source>
        <dbReference type="Proteomes" id="UP001164305"/>
    </source>
</evidence>